<accession>A0A3M3FTI1</accession>
<evidence type="ECO:0000313" key="1">
    <source>
        <dbReference type="EMBL" id="RMM65243.1"/>
    </source>
</evidence>
<comment type="caution">
    <text evidence="1">The sequence shown here is derived from an EMBL/GenBank/DDBJ whole genome shotgun (WGS) entry which is preliminary data.</text>
</comment>
<dbReference type="Proteomes" id="UP000276829">
    <property type="component" value="Unassembled WGS sequence"/>
</dbReference>
<reference evidence="1 2" key="1">
    <citation type="submission" date="2018-08" db="EMBL/GenBank/DDBJ databases">
        <title>Recombination of ecologically and evolutionarily significant loci maintains genetic cohesion in the Pseudomonas syringae species complex.</title>
        <authorList>
            <person name="Dillon M."/>
            <person name="Thakur S."/>
            <person name="Almeida R.N.D."/>
            <person name="Weir B.S."/>
            <person name="Guttman D.S."/>
        </authorList>
    </citation>
    <scope>NUCLEOTIDE SEQUENCE [LARGE SCALE GENOMIC DNA]</scope>
    <source>
        <strain evidence="1 2">ICMP 4324</strain>
    </source>
</reference>
<proteinExistence type="predicted"/>
<gene>
    <name evidence="1" type="ORF">ALQ73_102107</name>
</gene>
<dbReference type="AlphaFoldDB" id="A0A3M3FTI1"/>
<name>A0A3M3FTI1_PSESG</name>
<sequence length="88" mass="9144">MPEEALVVGVPFDLGLFGDSPAQTVVLVAAGAFHLRVGHGFGFDQAVFAILGEGLPAHDADDFLDQVAPSVVIVFVALPLFEAVSHTT</sequence>
<evidence type="ECO:0000313" key="2">
    <source>
        <dbReference type="Proteomes" id="UP000276829"/>
    </source>
</evidence>
<dbReference type="EMBL" id="RBON01000246">
    <property type="protein sequence ID" value="RMM65243.1"/>
    <property type="molecule type" value="Genomic_DNA"/>
</dbReference>
<organism evidence="1 2">
    <name type="scientific">Pseudomonas savastanoi pv. glycinea</name>
    <name type="common">Pseudomonas syringae pv. glycinea</name>
    <dbReference type="NCBI Taxonomy" id="318"/>
    <lineage>
        <taxon>Bacteria</taxon>
        <taxon>Pseudomonadati</taxon>
        <taxon>Pseudomonadota</taxon>
        <taxon>Gammaproteobacteria</taxon>
        <taxon>Pseudomonadales</taxon>
        <taxon>Pseudomonadaceae</taxon>
        <taxon>Pseudomonas</taxon>
    </lineage>
</organism>
<protein>
    <submittedName>
        <fullName evidence="1">Uncharacterized protein</fullName>
    </submittedName>
</protein>